<proteinExistence type="predicted"/>
<keyword evidence="3" id="KW-1185">Reference proteome</keyword>
<accession>A0A9P0H744</accession>
<evidence type="ECO:0000313" key="3">
    <source>
        <dbReference type="Proteomes" id="UP001152798"/>
    </source>
</evidence>
<name>A0A9P0H744_NEZVI</name>
<evidence type="ECO:0000313" key="2">
    <source>
        <dbReference type="EMBL" id="CAH1396652.1"/>
    </source>
</evidence>
<feature type="region of interest" description="Disordered" evidence="1">
    <location>
        <begin position="16"/>
        <end position="46"/>
    </location>
</feature>
<dbReference type="AlphaFoldDB" id="A0A9P0H744"/>
<reference evidence="2" key="1">
    <citation type="submission" date="2022-01" db="EMBL/GenBank/DDBJ databases">
        <authorList>
            <person name="King R."/>
        </authorList>
    </citation>
    <scope>NUCLEOTIDE SEQUENCE</scope>
</reference>
<sequence length="123" mass="13594">MAVPWSLLFPDEFIGTVLSPDHDRSDSIADDESTGEEEAQVERKAADTLPERCEVQVKTDTEYPTGWFVQGPLAEIEKAFTFPSVYVFGFCARCVHKKNSKGLSSWWILSGDHNGLQAVLASG</sequence>
<gene>
    <name evidence="2" type="ORF">NEZAVI_LOCUS6679</name>
</gene>
<evidence type="ECO:0000256" key="1">
    <source>
        <dbReference type="SAM" id="MobiDB-lite"/>
    </source>
</evidence>
<dbReference type="EMBL" id="OV725079">
    <property type="protein sequence ID" value="CAH1396652.1"/>
    <property type="molecule type" value="Genomic_DNA"/>
</dbReference>
<organism evidence="2 3">
    <name type="scientific">Nezara viridula</name>
    <name type="common">Southern green stink bug</name>
    <name type="synonym">Cimex viridulus</name>
    <dbReference type="NCBI Taxonomy" id="85310"/>
    <lineage>
        <taxon>Eukaryota</taxon>
        <taxon>Metazoa</taxon>
        <taxon>Ecdysozoa</taxon>
        <taxon>Arthropoda</taxon>
        <taxon>Hexapoda</taxon>
        <taxon>Insecta</taxon>
        <taxon>Pterygota</taxon>
        <taxon>Neoptera</taxon>
        <taxon>Paraneoptera</taxon>
        <taxon>Hemiptera</taxon>
        <taxon>Heteroptera</taxon>
        <taxon>Panheteroptera</taxon>
        <taxon>Pentatomomorpha</taxon>
        <taxon>Pentatomoidea</taxon>
        <taxon>Pentatomidae</taxon>
        <taxon>Pentatominae</taxon>
        <taxon>Nezara</taxon>
    </lineage>
</organism>
<protein>
    <submittedName>
        <fullName evidence="2">Uncharacterized protein</fullName>
    </submittedName>
</protein>
<dbReference type="Proteomes" id="UP001152798">
    <property type="component" value="Chromosome 3"/>
</dbReference>
<feature type="compositionally biased region" description="Acidic residues" evidence="1">
    <location>
        <begin position="28"/>
        <end position="39"/>
    </location>
</feature>